<dbReference type="RefSeq" id="WP_272093148.1">
    <property type="nucleotide sequence ID" value="NZ_JAQNDK010000001.1"/>
</dbReference>
<dbReference type="Gene3D" id="3.30.2420.10">
    <property type="entry name" value="TonB"/>
    <property type="match status" value="1"/>
</dbReference>
<dbReference type="InterPro" id="IPR037682">
    <property type="entry name" value="TonB_C"/>
</dbReference>
<evidence type="ECO:0000256" key="1">
    <source>
        <dbReference type="SAM" id="MobiDB-lite"/>
    </source>
</evidence>
<feature type="compositionally biased region" description="Polar residues" evidence="1">
    <location>
        <begin position="327"/>
        <end position="339"/>
    </location>
</feature>
<organism evidence="3 4">
    <name type="scientific">Sorangium atrum</name>
    <dbReference type="NCBI Taxonomy" id="2995308"/>
    <lineage>
        <taxon>Bacteria</taxon>
        <taxon>Pseudomonadati</taxon>
        <taxon>Myxococcota</taxon>
        <taxon>Polyangia</taxon>
        <taxon>Polyangiales</taxon>
        <taxon>Polyangiaceae</taxon>
        <taxon>Sorangium</taxon>
    </lineage>
</organism>
<accession>A0ABT5BQP0</accession>
<evidence type="ECO:0000259" key="2">
    <source>
        <dbReference type="Pfam" id="PF03544"/>
    </source>
</evidence>
<feature type="region of interest" description="Disordered" evidence="1">
    <location>
        <begin position="124"/>
        <end position="258"/>
    </location>
</feature>
<dbReference type="SUPFAM" id="SSF74653">
    <property type="entry name" value="TolA/TonB C-terminal domain"/>
    <property type="match status" value="1"/>
</dbReference>
<feature type="region of interest" description="Disordered" evidence="1">
    <location>
        <begin position="318"/>
        <end position="339"/>
    </location>
</feature>
<reference evidence="3 4" key="1">
    <citation type="submission" date="2023-01" db="EMBL/GenBank/DDBJ databases">
        <title>Minimal conservation of predation-associated metabolite biosynthetic gene clusters underscores biosynthetic potential of Myxococcota including descriptions for ten novel species: Archangium lansinium sp. nov., Myxococcus landrumus sp. nov., Nannocystis bai.</title>
        <authorList>
            <person name="Ahearne A."/>
            <person name="Stevens C."/>
            <person name="Dowd S."/>
        </authorList>
    </citation>
    <scope>NUCLEOTIDE SEQUENCE [LARGE SCALE GENOMIC DNA]</scope>
    <source>
        <strain evidence="3 4">WIWO2</strain>
    </source>
</reference>
<dbReference type="PRINTS" id="PR01217">
    <property type="entry name" value="PRICHEXTENSN"/>
</dbReference>
<sequence length="339" mass="34695">MSQVTSDRAAGAVHDGRRRDERGGAEPGGAKDPSPALASRAPGRAADRRRGADPLAAVLALGDRASRVGAFLGVTLAVTSHGAASARAIVSGSLRDMRHVVGEMRAGIHDYLWAIYEVDVPPPKVEQPKPPEPEPPPPAPEPEPVPKVAPPPQANTPPPKDDPYDPPPAAAAAAKVLTKEPDPDEVLDMTDRGIASGDGQGVGYGQVAGAGTAKTPTFNPNAKVGGVVGGKGTGDPVPPPPPAGPDRSAPPGLIGSSNWNCPFPPEADVDQIDQAKVVLMVTVRPDGSPLSVKVVSDPGHGFGRSARMCALGRRYNPGKDRSGASIAATTPPITVTFTR</sequence>
<comment type="caution">
    <text evidence="3">The sequence shown here is derived from an EMBL/GenBank/DDBJ whole genome shotgun (WGS) entry which is preliminary data.</text>
</comment>
<proteinExistence type="predicted"/>
<dbReference type="Pfam" id="PF03544">
    <property type="entry name" value="TonB_C"/>
    <property type="match status" value="1"/>
</dbReference>
<gene>
    <name evidence="3" type="ORF">POL72_01550</name>
</gene>
<feature type="domain" description="TonB C-terminal" evidence="2">
    <location>
        <begin position="271"/>
        <end position="337"/>
    </location>
</feature>
<evidence type="ECO:0000313" key="4">
    <source>
        <dbReference type="Proteomes" id="UP001217485"/>
    </source>
</evidence>
<feature type="compositionally biased region" description="Gly residues" evidence="1">
    <location>
        <begin position="196"/>
        <end position="208"/>
    </location>
</feature>
<feature type="region of interest" description="Disordered" evidence="1">
    <location>
        <begin position="1"/>
        <end position="50"/>
    </location>
</feature>
<keyword evidence="4" id="KW-1185">Reference proteome</keyword>
<protein>
    <submittedName>
        <fullName evidence="3">Energy transducer TonB</fullName>
    </submittedName>
</protein>
<feature type="compositionally biased region" description="Pro residues" evidence="1">
    <location>
        <begin position="133"/>
        <end position="158"/>
    </location>
</feature>
<feature type="compositionally biased region" description="Basic and acidic residues" evidence="1">
    <location>
        <begin position="14"/>
        <end position="24"/>
    </location>
</feature>
<dbReference type="EMBL" id="JAQNDK010000001">
    <property type="protein sequence ID" value="MDC0676407.1"/>
    <property type="molecule type" value="Genomic_DNA"/>
</dbReference>
<evidence type="ECO:0000313" key="3">
    <source>
        <dbReference type="EMBL" id="MDC0676407.1"/>
    </source>
</evidence>
<name>A0ABT5BQP0_9BACT</name>
<dbReference type="Proteomes" id="UP001217485">
    <property type="component" value="Unassembled WGS sequence"/>
</dbReference>